<feature type="compositionally biased region" description="Polar residues" evidence="1">
    <location>
        <begin position="160"/>
        <end position="174"/>
    </location>
</feature>
<name>A0AAV2KJ01_KNICA</name>
<proteinExistence type="predicted"/>
<organism evidence="2 3">
    <name type="scientific">Knipowitschia caucasica</name>
    <name type="common">Caucasian dwarf goby</name>
    <name type="synonym">Pomatoschistus caucasicus</name>
    <dbReference type="NCBI Taxonomy" id="637954"/>
    <lineage>
        <taxon>Eukaryota</taxon>
        <taxon>Metazoa</taxon>
        <taxon>Chordata</taxon>
        <taxon>Craniata</taxon>
        <taxon>Vertebrata</taxon>
        <taxon>Euteleostomi</taxon>
        <taxon>Actinopterygii</taxon>
        <taxon>Neopterygii</taxon>
        <taxon>Teleostei</taxon>
        <taxon>Neoteleostei</taxon>
        <taxon>Acanthomorphata</taxon>
        <taxon>Gobiaria</taxon>
        <taxon>Gobiiformes</taxon>
        <taxon>Gobioidei</taxon>
        <taxon>Gobiidae</taxon>
        <taxon>Gobiinae</taxon>
        <taxon>Knipowitschia</taxon>
    </lineage>
</organism>
<feature type="compositionally biased region" description="Basic residues" evidence="1">
    <location>
        <begin position="314"/>
        <end position="327"/>
    </location>
</feature>
<feature type="compositionally biased region" description="Basic and acidic residues" evidence="1">
    <location>
        <begin position="328"/>
        <end position="340"/>
    </location>
</feature>
<feature type="region of interest" description="Disordered" evidence="1">
    <location>
        <begin position="604"/>
        <end position="636"/>
    </location>
</feature>
<feature type="compositionally biased region" description="Polar residues" evidence="1">
    <location>
        <begin position="265"/>
        <end position="279"/>
    </location>
</feature>
<evidence type="ECO:0000313" key="3">
    <source>
        <dbReference type="Proteomes" id="UP001497482"/>
    </source>
</evidence>
<sequence>MRRGKKGGMRRKTPADRPVDQESSNKSRVRRVQTKAKARRKKLVKKTPHVPCVKQDSNSNTSGCEQETSPIPEKQESSPAPIPDLDCLPGSSSLPLCDPEKLQRIMRRGKKGGMRRKTPADRPVDQESSNKSRVRRVQTKAKARRKKLVKKTPHVPCVKQDSNSNTSGCEQETSPIPEKQDSSPAPIPDLDCLPGSSSLPLCDPEKLQRIMRRGKKGGMRRKTPADRPVDQESSNKSRVRRVQTKAKARRKKLVQKTPHVPCVKQDSNSNTSGCEQETSPIPEKQESSPAPIPDLDCLPGSSSLPLCDPEKLQRIMRRGKKGRMRRKTPADRPVDQESSNKSRVRRVQTKAKASSSISYSRHRMFQIVPTHELWIKAAVTHVGLVRHRHRVDRLLTGSSPAPHRLLTGSSPAPHQLLTGSSLAPHLLLTSSSPAPHRLLTCSSPAPHLLLTSSSPAPHRLLTGSSPAPHLLLTSSSPAPHQLLTSSSPAPHRLLTCSSPAPHLLLTGSSLAPHLLLTSSSPAPHWLLTCSSPAPHLLLTSSSPAPHQLLTGSSPAPHLLLTSSSPAPHQLLTGSSLAPHRLLTGFSLAPHRLLTCSSPAPHQLLTSSSPAPHSPCIPPPQAARSIFSLSPEAGKSE</sequence>
<feature type="compositionally biased region" description="Basic residues" evidence="1">
    <location>
        <begin position="27"/>
        <end position="48"/>
    </location>
</feature>
<feature type="compositionally biased region" description="Basic residues" evidence="1">
    <location>
        <begin position="237"/>
        <end position="254"/>
    </location>
</feature>
<gene>
    <name evidence="2" type="ORF">KC01_LOCUS18388</name>
</gene>
<dbReference type="Proteomes" id="UP001497482">
    <property type="component" value="Chromosome 18"/>
</dbReference>
<feature type="compositionally biased region" description="Basic and acidic residues" evidence="1">
    <location>
        <begin position="13"/>
        <end position="25"/>
    </location>
</feature>
<feature type="compositionally biased region" description="Basic and acidic residues" evidence="1">
    <location>
        <begin position="118"/>
        <end position="130"/>
    </location>
</feature>
<evidence type="ECO:0000313" key="2">
    <source>
        <dbReference type="EMBL" id="CAL1588623.1"/>
    </source>
</evidence>
<feature type="compositionally biased region" description="Basic and acidic residues" evidence="1">
    <location>
        <begin position="223"/>
        <end position="235"/>
    </location>
</feature>
<protein>
    <submittedName>
        <fullName evidence="2">Uncharacterized protein</fullName>
    </submittedName>
</protein>
<accession>A0AAV2KJ01</accession>
<feature type="compositionally biased region" description="Basic residues" evidence="1">
    <location>
        <begin position="104"/>
        <end position="117"/>
    </location>
</feature>
<feature type="compositionally biased region" description="Polar residues" evidence="1">
    <location>
        <begin position="55"/>
        <end position="69"/>
    </location>
</feature>
<keyword evidence="3" id="KW-1185">Reference proteome</keyword>
<feature type="compositionally biased region" description="Basic residues" evidence="1">
    <location>
        <begin position="209"/>
        <end position="222"/>
    </location>
</feature>
<dbReference type="EMBL" id="OZ035840">
    <property type="protein sequence ID" value="CAL1588623.1"/>
    <property type="molecule type" value="Genomic_DNA"/>
</dbReference>
<feature type="compositionally biased region" description="Basic residues" evidence="1">
    <location>
        <begin position="1"/>
        <end position="12"/>
    </location>
</feature>
<feature type="region of interest" description="Disordered" evidence="1">
    <location>
        <begin position="1"/>
        <end position="355"/>
    </location>
</feature>
<reference evidence="2 3" key="1">
    <citation type="submission" date="2024-04" db="EMBL/GenBank/DDBJ databases">
        <authorList>
            <person name="Waldvogel A.-M."/>
            <person name="Schoenle A."/>
        </authorList>
    </citation>
    <scope>NUCLEOTIDE SEQUENCE [LARGE SCALE GENOMIC DNA]</scope>
</reference>
<feature type="compositionally biased region" description="Basic residues" evidence="1">
    <location>
        <begin position="132"/>
        <end position="153"/>
    </location>
</feature>
<feature type="compositionally biased region" description="Pro residues" evidence="1">
    <location>
        <begin position="611"/>
        <end position="620"/>
    </location>
</feature>
<evidence type="ECO:0000256" key="1">
    <source>
        <dbReference type="SAM" id="MobiDB-lite"/>
    </source>
</evidence>
<dbReference type="AlphaFoldDB" id="A0AAV2KJ01"/>